<proteinExistence type="predicted"/>
<dbReference type="Pfam" id="PF25570">
    <property type="entry name" value="TPR_DENND3"/>
    <property type="match status" value="1"/>
</dbReference>
<keyword evidence="1" id="KW-0344">Guanine-nucleotide releasing factor</keyword>
<dbReference type="Proteomes" id="UP000316079">
    <property type="component" value="Unassembled WGS sequence"/>
</dbReference>
<dbReference type="EMBL" id="SRMA01026567">
    <property type="protein sequence ID" value="TRY82268.1"/>
    <property type="molecule type" value="Genomic_DNA"/>
</dbReference>
<dbReference type="InterPro" id="IPR001194">
    <property type="entry name" value="cDENN_dom"/>
</dbReference>
<reference evidence="4" key="2">
    <citation type="submission" date="2019-04" db="EMBL/GenBank/DDBJ databases">
        <authorList>
            <person name="Kadobianskyi M."/>
            <person name="Schulze L."/>
            <person name="Schuelke M."/>
            <person name="Judkewitz B."/>
        </authorList>
    </citation>
    <scope>NUCLEOTIDE SEQUENCE</scope>
    <source>
        <strain evidence="4">Bolton</strain>
        <tissue evidence="4">Whole-body</tissue>
    </source>
</reference>
<dbReference type="Gene3D" id="3.30.450.200">
    <property type="match status" value="1"/>
</dbReference>
<dbReference type="SMART" id="SM00799">
    <property type="entry name" value="DENN"/>
    <property type="match status" value="1"/>
</dbReference>
<protein>
    <recommendedName>
        <fullName evidence="3">UDENN domain-containing protein</fullName>
    </recommendedName>
</protein>
<dbReference type="PANTHER" id="PTHR12296">
    <property type="entry name" value="DENN DOMAIN-CONTAINING PROTEIN 4"/>
    <property type="match status" value="1"/>
</dbReference>
<dbReference type="AlphaFoldDB" id="A0A553PX57"/>
<organism evidence="4 5">
    <name type="scientific">Danionella cerebrum</name>
    <dbReference type="NCBI Taxonomy" id="2873325"/>
    <lineage>
        <taxon>Eukaryota</taxon>
        <taxon>Metazoa</taxon>
        <taxon>Chordata</taxon>
        <taxon>Craniata</taxon>
        <taxon>Vertebrata</taxon>
        <taxon>Euteleostomi</taxon>
        <taxon>Actinopterygii</taxon>
        <taxon>Neopterygii</taxon>
        <taxon>Teleostei</taxon>
        <taxon>Ostariophysi</taxon>
        <taxon>Cypriniformes</taxon>
        <taxon>Danionidae</taxon>
        <taxon>Danioninae</taxon>
        <taxon>Danionella</taxon>
    </lineage>
</organism>
<dbReference type="STRING" id="623744.A0A553PX57"/>
<evidence type="ECO:0000313" key="4">
    <source>
        <dbReference type="EMBL" id="TRY82269.1"/>
    </source>
</evidence>
<reference evidence="4 5" key="1">
    <citation type="journal article" date="2019" name="Sci. Data">
        <title>Hybrid genome assembly and annotation of Danionella translucida.</title>
        <authorList>
            <person name="Kadobianskyi M."/>
            <person name="Schulze L."/>
            <person name="Schuelke M."/>
            <person name="Judkewitz B."/>
        </authorList>
    </citation>
    <scope>NUCLEOTIDE SEQUENCE [LARGE SCALE GENOMIC DNA]</scope>
    <source>
        <strain evidence="4 5">Bolton</strain>
    </source>
</reference>
<dbReference type="Pfam" id="PF03456">
    <property type="entry name" value="uDENN"/>
    <property type="match status" value="1"/>
</dbReference>
<dbReference type="InterPro" id="IPR043153">
    <property type="entry name" value="DENN_C"/>
</dbReference>
<dbReference type="GO" id="GO:0005085">
    <property type="term" value="F:guanyl-nucleotide exchange factor activity"/>
    <property type="evidence" value="ECO:0007669"/>
    <property type="project" value="UniProtKB-KW"/>
</dbReference>
<name>A0A553PX57_9TELE</name>
<dbReference type="Gene3D" id="3.40.50.11500">
    <property type="match status" value="1"/>
</dbReference>
<dbReference type="EMBL" id="SRMA01026567">
    <property type="protein sequence ID" value="TRY82267.1"/>
    <property type="molecule type" value="Genomic_DNA"/>
</dbReference>
<dbReference type="GO" id="GO:0031410">
    <property type="term" value="C:cytoplasmic vesicle"/>
    <property type="evidence" value="ECO:0007669"/>
    <property type="project" value="TreeGrafter"/>
</dbReference>
<evidence type="ECO:0000259" key="3">
    <source>
        <dbReference type="PROSITE" id="PS50211"/>
    </source>
</evidence>
<dbReference type="InterPro" id="IPR051696">
    <property type="entry name" value="DENN_Domain_GEFs"/>
</dbReference>
<dbReference type="OrthoDB" id="6019893at2759"/>
<accession>A0A553PX57</accession>
<feature type="domain" description="UDENN" evidence="3">
    <location>
        <begin position="71"/>
        <end position="495"/>
    </location>
</feature>
<dbReference type="GO" id="GO:0032483">
    <property type="term" value="P:regulation of Rab protein signal transduction"/>
    <property type="evidence" value="ECO:0007669"/>
    <property type="project" value="TreeGrafter"/>
</dbReference>
<dbReference type="InterPro" id="IPR005113">
    <property type="entry name" value="uDENN_dom"/>
</dbReference>
<dbReference type="PROSITE" id="PS50211">
    <property type="entry name" value="DENN"/>
    <property type="match status" value="1"/>
</dbReference>
<dbReference type="Pfam" id="PF02141">
    <property type="entry name" value="DENN"/>
    <property type="match status" value="1"/>
</dbReference>
<evidence type="ECO:0000256" key="2">
    <source>
        <dbReference type="SAM" id="MobiDB-lite"/>
    </source>
</evidence>
<evidence type="ECO:0000256" key="1">
    <source>
        <dbReference type="ARBA" id="ARBA00022658"/>
    </source>
</evidence>
<dbReference type="InterPro" id="IPR005112">
    <property type="entry name" value="dDENN_dom"/>
</dbReference>
<dbReference type="EMBL" id="SRMA01026567">
    <property type="protein sequence ID" value="TRY82269.1"/>
    <property type="molecule type" value="Genomic_DNA"/>
</dbReference>
<comment type="caution">
    <text evidence="4">The sequence shown here is derived from an EMBL/GenBank/DDBJ whole genome shotgun (WGS) entry which is preliminary data.</text>
</comment>
<dbReference type="PANTHER" id="PTHR12296:SF21">
    <property type="entry name" value="DENN DOMAIN-CONTAINING PROTEIN 3"/>
    <property type="match status" value="1"/>
</dbReference>
<dbReference type="SMART" id="SM00801">
    <property type="entry name" value="dDENN"/>
    <property type="match status" value="1"/>
</dbReference>
<feature type="region of interest" description="Disordered" evidence="2">
    <location>
        <begin position="500"/>
        <end position="542"/>
    </location>
</feature>
<evidence type="ECO:0000313" key="5">
    <source>
        <dbReference type="Proteomes" id="UP000316079"/>
    </source>
</evidence>
<sequence length="875" mass="99994">MLEKVPCGLLEACVVLGVSNDRLKELCLGKGSEALLEAEVLQVHAPPFVFRDSGTNLLSGADPELIAAFSRVHRRRSFKKKRERPISYLSESSKASQSAADNLSVPQNIDLIALPQLCFPDGLRITNESREDSYHFLVFTDVFGNQTHGAVAQYSKLFQQENGTHDKGQGATKAQRLYTTFSICIISKYPYYNALRDCLSCLLLQLKTSGMSEFEELVKEFSAKLVLVPIPPSGPLHVMFNLRPLQIELPSRLEVDRPVIDLDLHLPFLCFKPKQILQIVSCLLMEQRVVFLSRDWARLTLISECFLTFIHPLRWQHPLVPVLSRNMLDFIMAPTAFLMGCHTSHFQELTEDLDDLVLIDLDEGTVSSSSSDRLLLPDIPTSARDCFIFRCRSLRLHYDLECCSAGFQTDLCDLRAHRRNWQRRLNSSILNISLELVFNLFSEVCDFLNYEHRVFNSKEFLRSREASDHSFYQKVLDTHIFHSFLRDRLNRKNDSFTRMQQNMRSESRRAKGMTESPRRPTVEELNRKHGQTENGLSKRLGMSMPNLADPRIMAVPASRQMSMRTASIPTGSWSSMKPVKTFKLPEFPPPLAYHYVQKYYDDLISQLTRAMSSTSPDDSALLARFHYLRGLVNSVAGQRLDALADFQSLYKTDVEIVPAELLNTLLQALPPEEKKAAEGRADLKRLMSRVKRENERERMKPVDGGVVKRFELPRKHLQKEDFVRCVQESGIVKDLETIKRLFEALTVGVEDSCQSVFYRPLEGQQKQVDPETFGFFYKLWKETEASSQDVDLPAVVLEHLESEEVVFKLSSSVKTSLGVGKIAMTPRRLFLLTEGRQGYVEITKYRDIEVRSSHALLKTNVTKPHPIREISQSQM</sequence>
<dbReference type="InterPro" id="IPR037516">
    <property type="entry name" value="Tripartite_DENN"/>
</dbReference>
<dbReference type="InterPro" id="IPR057977">
    <property type="entry name" value="TPR_DENND3"/>
</dbReference>
<keyword evidence="5" id="KW-1185">Reference proteome</keyword>
<feature type="compositionally biased region" description="Basic and acidic residues" evidence="2">
    <location>
        <begin position="516"/>
        <end position="531"/>
    </location>
</feature>
<dbReference type="EMBL" id="SRMA01026567">
    <property type="protein sequence ID" value="TRY82270.1"/>
    <property type="molecule type" value="Genomic_DNA"/>
</dbReference>
<gene>
    <name evidence="4" type="ORF">DNTS_009373</name>
</gene>